<reference evidence="3" key="2">
    <citation type="submission" date="2025-08" db="UniProtKB">
        <authorList>
            <consortium name="RefSeq"/>
        </authorList>
    </citation>
    <scope>IDENTIFICATION</scope>
    <source>
        <tissue evidence="3">Leaf</tissue>
    </source>
</reference>
<gene>
    <name evidence="3" type="primary">LOC110781950</name>
</gene>
<protein>
    <submittedName>
        <fullName evidence="3">Uncharacterized protein</fullName>
    </submittedName>
</protein>
<dbReference type="Proteomes" id="UP000813463">
    <property type="component" value="Chromosome 2"/>
</dbReference>
<dbReference type="AlphaFoldDB" id="A0A9R0JNW9"/>
<accession>A0A9R0JNW9</accession>
<dbReference type="GeneID" id="110781950"/>
<sequence length="278" mass="31443">MMDYSDLDQNLIISTNDEDVENPTDRSPLHAKNKNNPPKKHMDSSNSTSMMSSIFRTIPLLIKHTAPPSRSRCGVDYDYSTIESDSHRQTGEDGDKKSSKVVEFDDEKERERLTDIMQAGLKHLLSNVHDRQTLFGLGLKVILEMDHEQIQEDFEDSSEKTSDEPTFKLKAEDAVGLLLDYAGFWQHSCSIVLTDLTTRHNGKIPYISCGRKTEENNQSSTGYAEVVLFVLIDGAYGEIDEQSISDSEQLKKFLIDQSENKMLGFWKKVHAICSSVTI</sequence>
<proteinExistence type="predicted"/>
<feature type="compositionally biased region" description="Basic residues" evidence="1">
    <location>
        <begin position="29"/>
        <end position="39"/>
    </location>
</feature>
<evidence type="ECO:0000256" key="1">
    <source>
        <dbReference type="SAM" id="MobiDB-lite"/>
    </source>
</evidence>
<dbReference type="KEGG" id="soe:110781950"/>
<evidence type="ECO:0000313" key="3">
    <source>
        <dbReference type="RefSeq" id="XP_021841690.1"/>
    </source>
</evidence>
<keyword evidence="2" id="KW-1185">Reference proteome</keyword>
<reference evidence="2" key="1">
    <citation type="journal article" date="2021" name="Nat. Commun.">
        <title>Genomic analyses provide insights into spinach domestication and the genetic basis of agronomic traits.</title>
        <authorList>
            <person name="Cai X."/>
            <person name="Sun X."/>
            <person name="Xu C."/>
            <person name="Sun H."/>
            <person name="Wang X."/>
            <person name="Ge C."/>
            <person name="Zhang Z."/>
            <person name="Wang Q."/>
            <person name="Fei Z."/>
            <person name="Jiao C."/>
            <person name="Wang Q."/>
        </authorList>
    </citation>
    <scope>NUCLEOTIDE SEQUENCE [LARGE SCALE GENOMIC DNA]</scope>
    <source>
        <strain evidence="2">cv. Varoflay</strain>
    </source>
</reference>
<name>A0A9R0JNW9_SPIOL</name>
<dbReference type="RefSeq" id="XP_021841690.1">
    <property type="nucleotide sequence ID" value="XM_021985998.2"/>
</dbReference>
<feature type="region of interest" description="Disordered" evidence="1">
    <location>
        <begin position="1"/>
        <end position="48"/>
    </location>
</feature>
<dbReference type="OrthoDB" id="10484413at2759"/>
<organism evidence="2 3">
    <name type="scientific">Spinacia oleracea</name>
    <name type="common">Spinach</name>
    <dbReference type="NCBI Taxonomy" id="3562"/>
    <lineage>
        <taxon>Eukaryota</taxon>
        <taxon>Viridiplantae</taxon>
        <taxon>Streptophyta</taxon>
        <taxon>Embryophyta</taxon>
        <taxon>Tracheophyta</taxon>
        <taxon>Spermatophyta</taxon>
        <taxon>Magnoliopsida</taxon>
        <taxon>eudicotyledons</taxon>
        <taxon>Gunneridae</taxon>
        <taxon>Pentapetalae</taxon>
        <taxon>Caryophyllales</taxon>
        <taxon>Chenopodiaceae</taxon>
        <taxon>Chenopodioideae</taxon>
        <taxon>Anserineae</taxon>
        <taxon>Spinacia</taxon>
    </lineage>
</organism>
<evidence type="ECO:0000313" key="2">
    <source>
        <dbReference type="Proteomes" id="UP000813463"/>
    </source>
</evidence>